<name>A0A2J8K8W4_PANTR</name>
<proteinExistence type="predicted"/>
<feature type="non-terminal residue" evidence="2">
    <location>
        <position position="199"/>
    </location>
</feature>
<dbReference type="InterPro" id="IPR048739">
    <property type="entry name" value="CEP104_N"/>
</dbReference>
<reference evidence="2 3" key="1">
    <citation type="submission" date="2017-12" db="EMBL/GenBank/DDBJ databases">
        <title>High-resolution comparative analysis of great ape genomes.</title>
        <authorList>
            <person name="Pollen A."/>
            <person name="Hastie A."/>
            <person name="Hormozdiari F."/>
            <person name="Dougherty M."/>
            <person name="Liu R."/>
            <person name="Chaisson M."/>
            <person name="Hoppe E."/>
            <person name="Hill C."/>
            <person name="Pang A."/>
            <person name="Hillier L."/>
            <person name="Baker C."/>
            <person name="Armstrong J."/>
            <person name="Shendure J."/>
            <person name="Paten B."/>
            <person name="Wilson R."/>
            <person name="Chao H."/>
            <person name="Schneider V."/>
            <person name="Ventura M."/>
            <person name="Kronenberg Z."/>
            <person name="Murali S."/>
            <person name="Gordon D."/>
            <person name="Cantsilieris S."/>
            <person name="Munson K."/>
            <person name="Nelson B."/>
            <person name="Raja A."/>
            <person name="Underwood J."/>
            <person name="Diekhans M."/>
            <person name="Fiddes I."/>
            <person name="Haussler D."/>
            <person name="Eichler E."/>
        </authorList>
    </citation>
    <scope>NUCLEOTIDE SEQUENCE [LARGE SCALE GENOMIC DNA]</scope>
    <source>
        <strain evidence="2">Yerkes chimp pedigree #C0471</strain>
    </source>
</reference>
<organism evidence="2 3">
    <name type="scientific">Pan troglodytes</name>
    <name type="common">Chimpanzee</name>
    <dbReference type="NCBI Taxonomy" id="9598"/>
    <lineage>
        <taxon>Eukaryota</taxon>
        <taxon>Metazoa</taxon>
        <taxon>Chordata</taxon>
        <taxon>Craniata</taxon>
        <taxon>Vertebrata</taxon>
        <taxon>Euteleostomi</taxon>
        <taxon>Mammalia</taxon>
        <taxon>Eutheria</taxon>
        <taxon>Euarchontoglires</taxon>
        <taxon>Primates</taxon>
        <taxon>Haplorrhini</taxon>
        <taxon>Catarrhini</taxon>
        <taxon>Hominidae</taxon>
        <taxon>Pan</taxon>
    </lineage>
</organism>
<evidence type="ECO:0000313" key="3">
    <source>
        <dbReference type="Proteomes" id="UP000236370"/>
    </source>
</evidence>
<dbReference type="InterPro" id="IPR052607">
    <property type="entry name" value="CEP104-like"/>
</dbReference>
<dbReference type="AlphaFoldDB" id="A0A2J8K8W4"/>
<evidence type="ECO:0000259" key="1">
    <source>
        <dbReference type="Pfam" id="PF21038"/>
    </source>
</evidence>
<protein>
    <submittedName>
        <fullName evidence="2">CEP104 isoform 9</fullName>
    </submittedName>
</protein>
<dbReference type="Pfam" id="PF21038">
    <property type="entry name" value="CEP104_N"/>
    <property type="match status" value="1"/>
</dbReference>
<gene>
    <name evidence="2" type="ORF">CK820_G0040624</name>
</gene>
<dbReference type="PANTHER" id="PTHR13371">
    <property type="entry name" value="GLYCINE-, GLUTAMATE-, THIENYLCYCLOHEXYLPIPERIDINE-BINDING PROTEIN"/>
    <property type="match status" value="1"/>
</dbReference>
<accession>A0A2J8K8W4</accession>
<dbReference type="PANTHER" id="PTHR13371:SF0">
    <property type="entry name" value="CENTROSOMAL PROTEIN OF 104 KDA"/>
    <property type="match status" value="1"/>
</dbReference>
<dbReference type="Proteomes" id="UP000236370">
    <property type="component" value="Unassembled WGS sequence"/>
</dbReference>
<evidence type="ECO:0000313" key="2">
    <source>
        <dbReference type="EMBL" id="PNI31477.1"/>
    </source>
</evidence>
<sequence length="199" mass="22624">MPHKIGFVVVSSSGHEDGFSARELMIHAPTVSGWRSPSYVSLCDNEKTGCKARELKSVYVDAVGQFLKLIFHQNHVNKYNIYNQVALVAINIIGDPADFSDESNTASREKLIDHYLGHNSEDPALEGTYARKSDYISPLDDLAFDMYQDPEVAQIIRKLDERKREAVQKERYDYAKKLKQAIADLQKVGERLGRYEVEK</sequence>
<feature type="domain" description="Centrosomal protein CEP104 N-terminal" evidence="1">
    <location>
        <begin position="32"/>
        <end position="94"/>
    </location>
</feature>
<dbReference type="EMBL" id="NBAG03000385">
    <property type="protein sequence ID" value="PNI31477.1"/>
    <property type="molecule type" value="Genomic_DNA"/>
</dbReference>
<comment type="caution">
    <text evidence="2">The sequence shown here is derived from an EMBL/GenBank/DDBJ whole genome shotgun (WGS) entry which is preliminary data.</text>
</comment>